<dbReference type="AlphaFoldDB" id="A0A2T5ENP1"/>
<dbReference type="GO" id="GO:0016020">
    <property type="term" value="C:membrane"/>
    <property type="evidence" value="ECO:0007669"/>
    <property type="project" value="UniProtKB-SubCell"/>
</dbReference>
<keyword evidence="6 8" id="KW-0472">Membrane</keyword>
<dbReference type="PROSITE" id="PS00543">
    <property type="entry name" value="HLYD_FAMILY"/>
    <property type="match status" value="1"/>
</dbReference>
<evidence type="ECO:0000313" key="10">
    <source>
        <dbReference type="EMBL" id="PTP22718.1"/>
    </source>
</evidence>
<sequence length="413" mass="46495">MLFRNEAIDSKRNRIAGDVVLIQPTSIYLISITVFLLFALSLVFLTQSEYSRKEKVKGYLIPQKGLVKVFSVREGVLEAIYVQEGDYVEIGSPLVRIANSQNMITGVDLSDALIEELSKQISTLEVELDIGEKLFQDDSARLKQQISQLNQSLLSLSKAKNTNKRRLRVKEQQFLKNSKLYENNFISSAQFSIVQDEYLEIMAVNDQLDREVWVIQVDLSDLESQVKSLPERRVLTQASLKRQISELKARQYELENQQAFVKAAPESGVVTAIQPSLGSRINNQSPILSIIPDNSPLEIELLLPTSAAGFVQIGDVIQIRFDAFPYQKFGLAFGAITSIDKALILPSDKVLPIKMEEATYRVRASIHNQEINAYGKSFPLKVGMIADVDIMLEKRTLLEWILDPIYAIKGQIG</sequence>
<dbReference type="PANTHER" id="PTHR30386">
    <property type="entry name" value="MEMBRANE FUSION SUBUNIT OF EMRAB-TOLC MULTIDRUG EFFLUX PUMP"/>
    <property type="match status" value="1"/>
</dbReference>
<dbReference type="InterPro" id="IPR058982">
    <property type="entry name" value="Beta-barrel_AprE"/>
</dbReference>
<evidence type="ECO:0000256" key="2">
    <source>
        <dbReference type="ARBA" id="ARBA00009477"/>
    </source>
</evidence>
<dbReference type="Gene3D" id="2.40.50.100">
    <property type="match status" value="1"/>
</dbReference>
<keyword evidence="3" id="KW-0813">Transport</keyword>
<evidence type="ECO:0000256" key="5">
    <source>
        <dbReference type="ARBA" id="ARBA00022989"/>
    </source>
</evidence>
<evidence type="ECO:0000256" key="8">
    <source>
        <dbReference type="SAM" id="Phobius"/>
    </source>
</evidence>
<evidence type="ECO:0000256" key="3">
    <source>
        <dbReference type="ARBA" id="ARBA00022448"/>
    </source>
</evidence>
<feature type="coiled-coil region" evidence="7">
    <location>
        <begin position="114"/>
        <end position="159"/>
    </location>
</feature>
<proteinExistence type="inferred from homology"/>
<dbReference type="EMBL" id="PIFK01000072">
    <property type="protein sequence ID" value="PTP22718.1"/>
    <property type="molecule type" value="Genomic_DNA"/>
</dbReference>
<evidence type="ECO:0000313" key="11">
    <source>
        <dbReference type="Proteomes" id="UP000244197"/>
    </source>
</evidence>
<dbReference type="PRINTS" id="PR01490">
    <property type="entry name" value="RTXTOXIND"/>
</dbReference>
<evidence type="ECO:0000256" key="6">
    <source>
        <dbReference type="ARBA" id="ARBA00023136"/>
    </source>
</evidence>
<dbReference type="Proteomes" id="UP000244197">
    <property type="component" value="Unassembled WGS sequence"/>
</dbReference>
<evidence type="ECO:0000259" key="9">
    <source>
        <dbReference type="Pfam" id="PF26002"/>
    </source>
</evidence>
<gene>
    <name evidence="10" type="ORF">CWO07_23120</name>
</gene>
<evidence type="ECO:0000256" key="1">
    <source>
        <dbReference type="ARBA" id="ARBA00004167"/>
    </source>
</evidence>
<feature type="domain" description="AprE-like beta-barrel" evidence="9">
    <location>
        <begin position="298"/>
        <end position="391"/>
    </location>
</feature>
<keyword evidence="5 8" id="KW-1133">Transmembrane helix</keyword>
<dbReference type="Gene3D" id="2.40.30.170">
    <property type="match status" value="1"/>
</dbReference>
<dbReference type="InterPro" id="IPR006144">
    <property type="entry name" value="Secretion_HlyD_CS"/>
</dbReference>
<dbReference type="GO" id="GO:0009306">
    <property type="term" value="P:protein secretion"/>
    <property type="evidence" value="ECO:0007669"/>
    <property type="project" value="InterPro"/>
</dbReference>
<comment type="caution">
    <text evidence="10">The sequence shown here is derived from an EMBL/GenBank/DDBJ whole genome shotgun (WGS) entry which is preliminary data.</text>
</comment>
<dbReference type="PANTHER" id="PTHR30386:SF28">
    <property type="entry name" value="EXPORTED PROTEIN"/>
    <property type="match status" value="1"/>
</dbReference>
<feature type="transmembrane region" description="Helical" evidence="8">
    <location>
        <begin position="27"/>
        <end position="45"/>
    </location>
</feature>
<name>A0A2T5ENP1_VIBSP</name>
<keyword evidence="7" id="KW-0175">Coiled coil</keyword>
<dbReference type="InterPro" id="IPR011053">
    <property type="entry name" value="Single_hybrid_motif"/>
</dbReference>
<dbReference type="SUPFAM" id="SSF51230">
    <property type="entry name" value="Single hybrid motif"/>
    <property type="match status" value="1"/>
</dbReference>
<comment type="similarity">
    <text evidence="2">Belongs to the membrane fusion protein (MFP) (TC 8.A.1) family.</text>
</comment>
<organism evidence="10 11">
    <name type="scientific">Vibrio splendidus</name>
    <dbReference type="NCBI Taxonomy" id="29497"/>
    <lineage>
        <taxon>Bacteria</taxon>
        <taxon>Pseudomonadati</taxon>
        <taxon>Pseudomonadota</taxon>
        <taxon>Gammaproteobacteria</taxon>
        <taxon>Vibrionales</taxon>
        <taxon>Vibrionaceae</taxon>
        <taxon>Vibrio</taxon>
    </lineage>
</organism>
<evidence type="ECO:0000256" key="7">
    <source>
        <dbReference type="SAM" id="Coils"/>
    </source>
</evidence>
<keyword evidence="4 8" id="KW-0812">Transmembrane</keyword>
<dbReference type="InterPro" id="IPR050739">
    <property type="entry name" value="MFP"/>
</dbReference>
<reference evidence="10 11" key="1">
    <citation type="submission" date="2017-11" db="EMBL/GenBank/DDBJ databases">
        <title>Population delineation of vibrios coincides with oyster pathogenicity.</title>
        <authorList>
            <person name="Bruto M."/>
            <person name="Labreuche Y."/>
            <person name="James A."/>
            <person name="Piel D."/>
            <person name="Chenivesse S."/>
            <person name="Petton B."/>
            <person name="Polz M.F."/>
            <person name="Le Roux F."/>
        </authorList>
    </citation>
    <scope>NUCLEOTIDE SEQUENCE [LARGE SCALE GENOMIC DNA]</scope>
    <source>
        <strain evidence="10 11">FF_144</strain>
    </source>
</reference>
<evidence type="ECO:0000256" key="4">
    <source>
        <dbReference type="ARBA" id="ARBA00022692"/>
    </source>
</evidence>
<comment type="subcellular location">
    <subcellularLocation>
        <location evidence="1">Membrane</location>
        <topology evidence="1">Single-pass membrane protein</topology>
    </subcellularLocation>
</comment>
<protein>
    <submittedName>
        <fullName evidence="10">HlyD family secretion protein</fullName>
    </submittedName>
</protein>
<dbReference type="Pfam" id="PF26002">
    <property type="entry name" value="Beta-barrel_AprE"/>
    <property type="match status" value="1"/>
</dbReference>
<accession>A0A2T5ENP1</accession>